<dbReference type="InterPro" id="IPR044554">
    <property type="entry name" value="ANAPC2"/>
</dbReference>
<dbReference type="PROSITE" id="PS50069">
    <property type="entry name" value="CULLIN_2"/>
    <property type="match status" value="1"/>
</dbReference>
<comment type="caution">
    <text evidence="3">The sequence shown here is derived from an EMBL/GenBank/DDBJ whole genome shotgun (WGS) entry which is preliminary data.</text>
</comment>
<dbReference type="Pfam" id="PF26557">
    <property type="entry name" value="Cullin_AB"/>
    <property type="match status" value="1"/>
</dbReference>
<evidence type="ECO:0000259" key="2">
    <source>
        <dbReference type="PROSITE" id="PS50069"/>
    </source>
</evidence>
<dbReference type="InterPro" id="IPR036317">
    <property type="entry name" value="Cullin_homology_sf"/>
</dbReference>
<protein>
    <recommendedName>
        <fullName evidence="2">Cullin family profile domain-containing protein</fullName>
    </recommendedName>
</protein>
<dbReference type="Gene3D" id="3.30.230.130">
    <property type="entry name" value="Cullin, Chain C, Domain 2"/>
    <property type="match status" value="1"/>
</dbReference>
<dbReference type="GO" id="GO:0007091">
    <property type="term" value="P:metaphase/anaphase transition of mitotic cell cycle"/>
    <property type="evidence" value="ECO:0007669"/>
    <property type="project" value="TreeGrafter"/>
</dbReference>
<dbReference type="SUPFAM" id="SSF75632">
    <property type="entry name" value="Cullin homology domain"/>
    <property type="match status" value="1"/>
</dbReference>
<dbReference type="GO" id="GO:0070979">
    <property type="term" value="P:protein K11-linked ubiquitination"/>
    <property type="evidence" value="ECO:0007669"/>
    <property type="project" value="TreeGrafter"/>
</dbReference>
<evidence type="ECO:0000256" key="1">
    <source>
        <dbReference type="PROSITE-ProRule" id="PRU00330"/>
    </source>
</evidence>
<organism evidence="3 4">
    <name type="scientific">Protopolystoma xenopodis</name>
    <dbReference type="NCBI Taxonomy" id="117903"/>
    <lineage>
        <taxon>Eukaryota</taxon>
        <taxon>Metazoa</taxon>
        <taxon>Spiralia</taxon>
        <taxon>Lophotrochozoa</taxon>
        <taxon>Platyhelminthes</taxon>
        <taxon>Monogenea</taxon>
        <taxon>Polyopisthocotylea</taxon>
        <taxon>Polystomatidea</taxon>
        <taxon>Polystomatidae</taxon>
        <taxon>Protopolystoma</taxon>
    </lineage>
</organism>
<gene>
    <name evidence="3" type="ORF">PXEA_LOCUS22288</name>
</gene>
<dbReference type="EMBL" id="CAAALY010098238">
    <property type="protein sequence ID" value="VEL28848.1"/>
    <property type="molecule type" value="Genomic_DNA"/>
</dbReference>
<dbReference type="InterPro" id="IPR059120">
    <property type="entry name" value="Cullin-like_AB"/>
</dbReference>
<dbReference type="InterPro" id="IPR016158">
    <property type="entry name" value="Cullin_homology"/>
</dbReference>
<dbReference type="AlphaFoldDB" id="A0A448X5W7"/>
<evidence type="ECO:0000313" key="4">
    <source>
        <dbReference type="Proteomes" id="UP000784294"/>
    </source>
</evidence>
<feature type="domain" description="Cullin family profile" evidence="2">
    <location>
        <begin position="72"/>
        <end position="181"/>
    </location>
</feature>
<dbReference type="Proteomes" id="UP000784294">
    <property type="component" value="Unassembled WGS sequence"/>
</dbReference>
<keyword evidence="4" id="KW-1185">Reference proteome</keyword>
<sequence>MLKDIRDSKCISNIVFECLQKGQEAKQPKQGLLQQSKDHAQSSMDSSIPTLSLDEISGACELTSGDRNIFPIVAYVLSAQYWPEFPEEHIKLPSSLAESFNYFKGCFEKIKSKRTVKWLHRIGYVDIDIELSCPENEGDMQSQSKRSRVVHNLEVTPLQAVILHLFTHHSRWTLRQLAQVI</sequence>
<dbReference type="GO" id="GO:0006511">
    <property type="term" value="P:ubiquitin-dependent protein catabolic process"/>
    <property type="evidence" value="ECO:0007669"/>
    <property type="project" value="InterPro"/>
</dbReference>
<dbReference type="OrthoDB" id="5581181at2759"/>
<name>A0A448X5W7_9PLAT</name>
<proteinExistence type="inferred from homology"/>
<dbReference type="GO" id="GO:0005680">
    <property type="term" value="C:anaphase-promoting complex"/>
    <property type="evidence" value="ECO:0007669"/>
    <property type="project" value="TreeGrafter"/>
</dbReference>
<evidence type="ECO:0000313" key="3">
    <source>
        <dbReference type="EMBL" id="VEL28848.1"/>
    </source>
</evidence>
<dbReference type="PANTHER" id="PTHR45957">
    <property type="entry name" value="ANAPHASE-PROMOTING COMPLEX SUBUNIT 2"/>
    <property type="match status" value="1"/>
</dbReference>
<accession>A0A448X5W7</accession>
<comment type="similarity">
    <text evidence="1">Belongs to the cullin family.</text>
</comment>
<reference evidence="3" key="1">
    <citation type="submission" date="2018-11" db="EMBL/GenBank/DDBJ databases">
        <authorList>
            <consortium name="Pathogen Informatics"/>
        </authorList>
    </citation>
    <scope>NUCLEOTIDE SEQUENCE</scope>
</reference>
<dbReference type="PANTHER" id="PTHR45957:SF1">
    <property type="entry name" value="ANAPHASE-PROMOTING COMPLEX SUBUNIT 2"/>
    <property type="match status" value="1"/>
</dbReference>
<dbReference type="GO" id="GO:0031625">
    <property type="term" value="F:ubiquitin protein ligase binding"/>
    <property type="evidence" value="ECO:0007669"/>
    <property type="project" value="InterPro"/>
</dbReference>